<dbReference type="PANTHER" id="PTHR11941">
    <property type="entry name" value="ENOYL-COA HYDRATASE-RELATED"/>
    <property type="match status" value="1"/>
</dbReference>
<evidence type="ECO:0008006" key="4">
    <source>
        <dbReference type="Google" id="ProtNLM"/>
    </source>
</evidence>
<reference evidence="3" key="1">
    <citation type="journal article" date="2019" name="Int. J. Syst. Evol. Microbiol.">
        <title>The Global Catalogue of Microorganisms (GCM) 10K type strain sequencing project: providing services to taxonomists for standard genome sequencing and annotation.</title>
        <authorList>
            <consortium name="The Broad Institute Genomics Platform"/>
            <consortium name="The Broad Institute Genome Sequencing Center for Infectious Disease"/>
            <person name="Wu L."/>
            <person name="Ma J."/>
        </authorList>
    </citation>
    <scope>NUCLEOTIDE SEQUENCE [LARGE SCALE GENOMIC DNA]</scope>
    <source>
        <strain evidence="3">JCM 3399</strain>
    </source>
</reference>
<dbReference type="InterPro" id="IPR029045">
    <property type="entry name" value="ClpP/crotonase-like_dom_sf"/>
</dbReference>
<evidence type="ECO:0000256" key="1">
    <source>
        <dbReference type="SAM" id="MobiDB-lite"/>
    </source>
</evidence>
<dbReference type="InterPro" id="IPR053482">
    <property type="entry name" value="DPA-CoA_Dioxygenase"/>
</dbReference>
<sequence>MNTDAHPRTRPAAGTAAGTGADIGTYADLGLAPEPSLTGDLAGDAAALAEYAAAADRSLAALPPRPERDGPQQAAAEKVLAAARRLRATFLDRHVEAVYGRLTGDRTHHVRLPELMRAAGEQWPGLVPTEAQLDAERKHIQAHKEGREIDQGLFLRAVLRNPAAGAHLTDAMRTPSRRALDLLADFTATGRAALESVLVERRGPAAHLTVHNEHCLNAEDDTLIADMETAVDLALLDDRVRVGVLRGGVMSHPKYAGRRVFSAGINLRHLHEGRISFVGFLMQRELGYISKIQRGLHRPDRAGAGKPWVAAVDAFAIGGGMQLLLVFDRVIAERDAFFALPAAQEGIVPGAGNLRLSRCAGSRQARRVILWGDRIAAGDPGAAAVCDQIVAPEEMDTAIEEAVSALDNPAVVANRAMLTLAEEPPELFRTYMAEFAYVQATRLYSRDVIGKVDRAWSRAGGRP</sequence>
<organism evidence="2 3">
    <name type="scientific">Streptomyces albospinus</name>
    <dbReference type="NCBI Taxonomy" id="285515"/>
    <lineage>
        <taxon>Bacteria</taxon>
        <taxon>Bacillati</taxon>
        <taxon>Actinomycetota</taxon>
        <taxon>Actinomycetes</taxon>
        <taxon>Kitasatosporales</taxon>
        <taxon>Streptomycetaceae</taxon>
        <taxon>Streptomyces</taxon>
    </lineage>
</organism>
<dbReference type="CDD" id="cd06558">
    <property type="entry name" value="crotonase-like"/>
    <property type="match status" value="1"/>
</dbReference>
<comment type="caution">
    <text evidence="2">The sequence shown here is derived from an EMBL/GenBank/DDBJ whole genome shotgun (WGS) entry which is preliminary data.</text>
</comment>
<dbReference type="Gene3D" id="3.90.226.10">
    <property type="entry name" value="2-enoyl-CoA Hydratase, Chain A, domain 1"/>
    <property type="match status" value="1"/>
</dbReference>
<protein>
    <recommendedName>
        <fullName evidence="4">3,5-dihydroxyphenylacetyl-CoA monooxygenase</fullName>
    </recommendedName>
</protein>
<dbReference type="SUPFAM" id="SSF52096">
    <property type="entry name" value="ClpP/crotonase"/>
    <property type="match status" value="1"/>
</dbReference>
<feature type="compositionally biased region" description="Low complexity" evidence="1">
    <location>
        <begin position="10"/>
        <end position="20"/>
    </location>
</feature>
<accession>A0ABQ2VM93</accession>
<dbReference type="Proteomes" id="UP000654471">
    <property type="component" value="Unassembled WGS sequence"/>
</dbReference>
<proteinExistence type="predicted"/>
<dbReference type="Pfam" id="PF00378">
    <property type="entry name" value="ECH_1"/>
    <property type="match status" value="1"/>
</dbReference>
<name>A0ABQ2VM93_9ACTN</name>
<dbReference type="NCBIfam" id="NF042432">
    <property type="entry name" value="DHPACoAdixog_DpgC"/>
    <property type="match status" value="1"/>
</dbReference>
<feature type="region of interest" description="Disordered" evidence="1">
    <location>
        <begin position="1"/>
        <end position="21"/>
    </location>
</feature>
<gene>
    <name evidence="2" type="ORF">GCM10010211_76440</name>
</gene>
<keyword evidence="3" id="KW-1185">Reference proteome</keyword>
<dbReference type="Gene3D" id="1.20.58.1300">
    <property type="match status" value="1"/>
</dbReference>
<evidence type="ECO:0000313" key="2">
    <source>
        <dbReference type="EMBL" id="GGU97863.1"/>
    </source>
</evidence>
<dbReference type="PANTHER" id="PTHR11941:SF54">
    <property type="entry name" value="ENOYL-COA HYDRATASE, MITOCHONDRIAL"/>
    <property type="match status" value="1"/>
</dbReference>
<dbReference type="InterPro" id="IPR001753">
    <property type="entry name" value="Enoyl-CoA_hydra/iso"/>
</dbReference>
<evidence type="ECO:0000313" key="3">
    <source>
        <dbReference type="Proteomes" id="UP000654471"/>
    </source>
</evidence>
<dbReference type="EMBL" id="BMRP01000057">
    <property type="protein sequence ID" value="GGU97863.1"/>
    <property type="molecule type" value="Genomic_DNA"/>
</dbReference>